<evidence type="ECO:0000313" key="2">
    <source>
        <dbReference type="Proteomes" id="UP001476950"/>
    </source>
</evidence>
<organism evidence="1 2">
    <name type="scientific">Stenomitos frigidus AS-A4</name>
    <dbReference type="NCBI Taxonomy" id="2933935"/>
    <lineage>
        <taxon>Bacteria</taxon>
        <taxon>Bacillati</taxon>
        <taxon>Cyanobacteriota</taxon>
        <taxon>Cyanophyceae</taxon>
        <taxon>Leptolyngbyales</taxon>
        <taxon>Leptolyngbyaceae</taxon>
        <taxon>Stenomitos</taxon>
    </lineage>
</organism>
<proteinExistence type="predicted"/>
<dbReference type="Proteomes" id="UP001476950">
    <property type="component" value="Unassembled WGS sequence"/>
</dbReference>
<protein>
    <submittedName>
        <fullName evidence="1">Uncharacterized protein</fullName>
    </submittedName>
</protein>
<dbReference type="RefSeq" id="WP_190449029.1">
    <property type="nucleotide sequence ID" value="NZ_JAMPLM010000009.1"/>
</dbReference>
<gene>
    <name evidence="1" type="ORF">NDI38_12595</name>
</gene>
<reference evidence="1 2" key="1">
    <citation type="submission" date="2022-04" db="EMBL/GenBank/DDBJ databases">
        <title>Positive selection, recombination, and allopatry shape intraspecific diversity of widespread and dominant cyanobacteria.</title>
        <authorList>
            <person name="Wei J."/>
            <person name="Shu W."/>
            <person name="Hu C."/>
        </authorList>
    </citation>
    <scope>NUCLEOTIDE SEQUENCE [LARGE SCALE GENOMIC DNA]</scope>
    <source>
        <strain evidence="1 2">AS-A4</strain>
    </source>
</reference>
<name>A0ABV0KLW4_9CYAN</name>
<accession>A0ABV0KLW4</accession>
<evidence type="ECO:0000313" key="1">
    <source>
        <dbReference type="EMBL" id="MEP1059279.1"/>
    </source>
</evidence>
<dbReference type="EMBL" id="JAMPLM010000009">
    <property type="protein sequence ID" value="MEP1059279.1"/>
    <property type="molecule type" value="Genomic_DNA"/>
</dbReference>
<sequence>MLNKLLRAVAITVVLSILIYNGFIEAKPAQITVQPALPPVDLKLTLP</sequence>
<comment type="caution">
    <text evidence="1">The sequence shown here is derived from an EMBL/GenBank/DDBJ whole genome shotgun (WGS) entry which is preliminary data.</text>
</comment>
<keyword evidence="2" id="KW-1185">Reference proteome</keyword>